<dbReference type="PATRIC" id="fig|1703774.3.peg.2340"/>
<name>A0A0S8GA23_UNCT6</name>
<dbReference type="GO" id="GO:0016114">
    <property type="term" value="P:terpenoid biosynthetic process"/>
    <property type="evidence" value="ECO:0007669"/>
    <property type="project" value="UniProtKB-UniRule"/>
</dbReference>
<dbReference type="InterPro" id="IPR004424">
    <property type="entry name" value="IspE"/>
</dbReference>
<gene>
    <name evidence="9" type="primary">ispE</name>
    <name evidence="12" type="ORF">AMJ82_06355</name>
</gene>
<protein>
    <recommendedName>
        <fullName evidence="3 9">4-diphosphocytidyl-2-C-methyl-D-erythritol kinase</fullName>
        <shortName evidence="9">CMK</shortName>
        <ecNumber evidence="2 9">2.7.1.148</ecNumber>
    </recommendedName>
    <alternativeName>
        <fullName evidence="8 9">4-(cytidine-5'-diphospho)-2-C-methyl-D-erythritol kinase</fullName>
    </alternativeName>
</protein>
<dbReference type="SUPFAM" id="SSF54211">
    <property type="entry name" value="Ribosomal protein S5 domain 2-like"/>
    <property type="match status" value="1"/>
</dbReference>
<dbReference type="Proteomes" id="UP000051717">
    <property type="component" value="Unassembled WGS sequence"/>
</dbReference>
<dbReference type="GO" id="GO:0050515">
    <property type="term" value="F:4-(cytidine 5'-diphospho)-2-C-methyl-D-erythritol kinase activity"/>
    <property type="evidence" value="ECO:0007669"/>
    <property type="project" value="UniProtKB-UniRule"/>
</dbReference>
<comment type="catalytic activity">
    <reaction evidence="9">
        <text>4-CDP-2-C-methyl-D-erythritol + ATP = 4-CDP-2-C-methyl-D-erythritol 2-phosphate + ADP + H(+)</text>
        <dbReference type="Rhea" id="RHEA:18437"/>
        <dbReference type="ChEBI" id="CHEBI:15378"/>
        <dbReference type="ChEBI" id="CHEBI:30616"/>
        <dbReference type="ChEBI" id="CHEBI:57823"/>
        <dbReference type="ChEBI" id="CHEBI:57919"/>
        <dbReference type="ChEBI" id="CHEBI:456216"/>
        <dbReference type="EC" id="2.7.1.148"/>
    </reaction>
</comment>
<dbReference type="InterPro" id="IPR014721">
    <property type="entry name" value="Ribsml_uS5_D2-typ_fold_subgr"/>
</dbReference>
<evidence type="ECO:0000256" key="2">
    <source>
        <dbReference type="ARBA" id="ARBA00012052"/>
    </source>
</evidence>
<dbReference type="EC" id="2.7.1.148" evidence="2 9"/>
<reference evidence="12 13" key="1">
    <citation type="journal article" date="2015" name="Microbiome">
        <title>Genomic resolution of linkages in carbon, nitrogen, and sulfur cycling among widespread estuary sediment bacteria.</title>
        <authorList>
            <person name="Baker B.J."/>
            <person name="Lazar C.S."/>
            <person name="Teske A.P."/>
            <person name="Dick G.J."/>
        </authorList>
    </citation>
    <scope>NUCLEOTIDE SEQUENCE [LARGE SCALE GENOMIC DNA]</scope>
    <source>
        <strain evidence="12">SM23_40</strain>
    </source>
</reference>
<comment type="caution">
    <text evidence="12">The sequence shown here is derived from an EMBL/GenBank/DDBJ whole genome shotgun (WGS) entry which is preliminary data.</text>
</comment>
<dbReference type="Pfam" id="PF08544">
    <property type="entry name" value="GHMP_kinases_C"/>
    <property type="match status" value="1"/>
</dbReference>
<keyword evidence="7 9" id="KW-0067">ATP-binding</keyword>
<evidence type="ECO:0000256" key="7">
    <source>
        <dbReference type="ARBA" id="ARBA00022840"/>
    </source>
</evidence>
<evidence type="ECO:0000256" key="4">
    <source>
        <dbReference type="ARBA" id="ARBA00022679"/>
    </source>
</evidence>
<dbReference type="InterPro" id="IPR020568">
    <property type="entry name" value="Ribosomal_Su5_D2-typ_SF"/>
</dbReference>
<dbReference type="EMBL" id="LJUI01000046">
    <property type="protein sequence ID" value="KPK69140.1"/>
    <property type="molecule type" value="Genomic_DNA"/>
</dbReference>
<dbReference type="InterPro" id="IPR006204">
    <property type="entry name" value="GHMP_kinase_N_dom"/>
</dbReference>
<dbReference type="GO" id="GO:0019288">
    <property type="term" value="P:isopentenyl diphosphate biosynthetic process, methylerythritol 4-phosphate pathway"/>
    <property type="evidence" value="ECO:0007669"/>
    <property type="project" value="UniProtKB-UniRule"/>
</dbReference>
<keyword evidence="5 9" id="KW-0547">Nucleotide-binding</keyword>
<organism evidence="12 13">
    <name type="scientific">candidate division TA06 bacterium SM23_40</name>
    <dbReference type="NCBI Taxonomy" id="1703774"/>
    <lineage>
        <taxon>Bacteria</taxon>
        <taxon>Bacteria division TA06</taxon>
    </lineage>
</organism>
<evidence type="ECO:0000259" key="11">
    <source>
        <dbReference type="Pfam" id="PF08544"/>
    </source>
</evidence>
<dbReference type="SUPFAM" id="SSF55060">
    <property type="entry name" value="GHMP Kinase, C-terminal domain"/>
    <property type="match status" value="1"/>
</dbReference>
<proteinExistence type="inferred from homology"/>
<keyword evidence="9" id="KW-0414">Isoprene biosynthesis</keyword>
<dbReference type="InterPro" id="IPR036554">
    <property type="entry name" value="GHMP_kinase_C_sf"/>
</dbReference>
<feature type="binding site" evidence="9">
    <location>
        <begin position="92"/>
        <end position="102"/>
    </location>
    <ligand>
        <name>ATP</name>
        <dbReference type="ChEBI" id="CHEBI:30616"/>
    </ligand>
</feature>
<evidence type="ECO:0000256" key="9">
    <source>
        <dbReference type="HAMAP-Rule" id="MF_00061"/>
    </source>
</evidence>
<evidence type="ECO:0000256" key="5">
    <source>
        <dbReference type="ARBA" id="ARBA00022741"/>
    </source>
</evidence>
<feature type="active site" evidence="9">
    <location>
        <position position="134"/>
    </location>
</feature>
<dbReference type="PIRSF" id="PIRSF010376">
    <property type="entry name" value="IspE"/>
    <property type="match status" value="1"/>
</dbReference>
<dbReference type="Pfam" id="PF00288">
    <property type="entry name" value="GHMP_kinases_N"/>
    <property type="match status" value="1"/>
</dbReference>
<dbReference type="GO" id="GO:0005524">
    <property type="term" value="F:ATP binding"/>
    <property type="evidence" value="ECO:0007669"/>
    <property type="project" value="UniProtKB-UniRule"/>
</dbReference>
<dbReference type="PANTHER" id="PTHR43527">
    <property type="entry name" value="4-DIPHOSPHOCYTIDYL-2-C-METHYL-D-ERYTHRITOL KINASE, CHLOROPLASTIC"/>
    <property type="match status" value="1"/>
</dbReference>
<evidence type="ECO:0000256" key="6">
    <source>
        <dbReference type="ARBA" id="ARBA00022777"/>
    </source>
</evidence>
<dbReference type="Gene3D" id="3.30.230.10">
    <property type="match status" value="1"/>
</dbReference>
<evidence type="ECO:0000256" key="3">
    <source>
        <dbReference type="ARBA" id="ARBA00017473"/>
    </source>
</evidence>
<evidence type="ECO:0000256" key="1">
    <source>
        <dbReference type="ARBA" id="ARBA00009684"/>
    </source>
</evidence>
<comment type="function">
    <text evidence="9">Catalyzes the phosphorylation of the position 2 hydroxy group of 4-diphosphocytidyl-2C-methyl-D-erythritol.</text>
</comment>
<keyword evidence="6 9" id="KW-0418">Kinase</keyword>
<feature type="domain" description="GHMP kinase C-terminal" evidence="11">
    <location>
        <begin position="200"/>
        <end position="275"/>
    </location>
</feature>
<dbReference type="InterPro" id="IPR013750">
    <property type="entry name" value="GHMP_kinase_C_dom"/>
</dbReference>
<dbReference type="PANTHER" id="PTHR43527:SF2">
    <property type="entry name" value="4-DIPHOSPHOCYTIDYL-2-C-METHYL-D-ERYTHRITOL KINASE, CHLOROPLASTIC"/>
    <property type="match status" value="1"/>
</dbReference>
<dbReference type="AlphaFoldDB" id="A0A0S8GA23"/>
<accession>A0A0S8GA23</accession>
<evidence type="ECO:0000313" key="13">
    <source>
        <dbReference type="Proteomes" id="UP000051717"/>
    </source>
</evidence>
<feature type="active site" evidence="9">
    <location>
        <position position="8"/>
    </location>
</feature>
<comment type="pathway">
    <text evidence="9">Isoprenoid biosynthesis; isopentenyl diphosphate biosynthesis via DXP pathway; isopentenyl diphosphate from 1-deoxy-D-xylulose 5-phosphate: step 3/6.</text>
</comment>
<dbReference type="NCBIfam" id="TIGR00154">
    <property type="entry name" value="ispE"/>
    <property type="match status" value="1"/>
</dbReference>
<keyword evidence="4 9" id="KW-0808">Transferase</keyword>
<dbReference type="Gene3D" id="3.30.70.890">
    <property type="entry name" value="GHMP kinase, C-terminal domain"/>
    <property type="match status" value="1"/>
</dbReference>
<evidence type="ECO:0000259" key="10">
    <source>
        <dbReference type="Pfam" id="PF00288"/>
    </source>
</evidence>
<evidence type="ECO:0000313" key="12">
    <source>
        <dbReference type="EMBL" id="KPK69140.1"/>
    </source>
</evidence>
<evidence type="ECO:0000256" key="8">
    <source>
        <dbReference type="ARBA" id="ARBA00032554"/>
    </source>
</evidence>
<comment type="similarity">
    <text evidence="1 9">Belongs to the GHMP kinase family. IspE subfamily.</text>
</comment>
<feature type="domain" description="GHMP kinase N-terminal" evidence="10">
    <location>
        <begin position="64"/>
        <end position="142"/>
    </location>
</feature>
<dbReference type="HAMAP" id="MF_00061">
    <property type="entry name" value="IspE"/>
    <property type="match status" value="1"/>
</dbReference>
<sequence length="291" mass="31138">MRLESFAKVNFGLEIVRRRQDGYHDIRTVLTTIGLADAIEIEAIDGPQLVVECDDPEIPTDEGNLVVRAARALSGAAGSRRGARIRIEKRIPVSAGLGGGSSNAATVLRALNLLWWAGLDHSKIAQIAATVGSDVPFFLRGGAAVASGRGDRLEPIPDPPPLWIVLVNPGIQVSSAWAYGAYRRAKMELTNAGARINMAISGFRSNDAARIGAGMYNALEPIVFSEYPELRSIKEELLSFSALGASMSGSGSAIFALAEDEESAREIGQAMEDRGHRTWALSTCHEAARLE</sequence>
<dbReference type="UniPathway" id="UPA00056">
    <property type="reaction ID" value="UER00094"/>
</dbReference>